<evidence type="ECO:0000313" key="2">
    <source>
        <dbReference type="EMBL" id="RZT76264.1"/>
    </source>
</evidence>
<dbReference type="Gene3D" id="1.10.530.10">
    <property type="match status" value="1"/>
</dbReference>
<sequence length="235" mass="25042">MSSTFSLKYMSRRVSCAFNLLQVCLVVAVLALLVTASPLFAENALNGAENTAEAETEAGVAAAEVIQAPALAAIAPAPAADEPLSPRMRAALGYVAQRYRVSADALRPIFHAVQSTSQELSLDPLLIVAVIGVESRFNPFSQSVMGAQGLMQVIPRFHKDKLPANAGKAPLLDPVTNVRVGSLALEEAIRRNGGLMEGLQQFAGATRDEDQTYATKVLSEKQRLEDAANRRLGRG</sequence>
<dbReference type="SUPFAM" id="SSF53955">
    <property type="entry name" value="Lysozyme-like"/>
    <property type="match status" value="1"/>
</dbReference>
<dbReference type="EMBL" id="SHKM01000002">
    <property type="protein sequence ID" value="RZT76264.1"/>
    <property type="molecule type" value="Genomic_DNA"/>
</dbReference>
<gene>
    <name evidence="2" type="ORF">EV678_2139</name>
</gene>
<comment type="caution">
    <text evidence="2">The sequence shown here is derived from an EMBL/GenBank/DDBJ whole genome shotgun (WGS) entry which is preliminary data.</text>
</comment>
<dbReference type="RefSeq" id="WP_130459518.1">
    <property type="nucleotide sequence ID" value="NZ_SHKM01000002.1"/>
</dbReference>
<feature type="domain" description="Transglycosylase SLT" evidence="1">
    <location>
        <begin position="114"/>
        <end position="194"/>
    </location>
</feature>
<dbReference type="InterPro" id="IPR008258">
    <property type="entry name" value="Transglycosylase_SLT_dom_1"/>
</dbReference>
<evidence type="ECO:0000313" key="3">
    <source>
        <dbReference type="Proteomes" id="UP000292136"/>
    </source>
</evidence>
<dbReference type="InterPro" id="IPR023346">
    <property type="entry name" value="Lysozyme-like_dom_sf"/>
</dbReference>
<evidence type="ECO:0000259" key="1">
    <source>
        <dbReference type="Pfam" id="PF01464"/>
    </source>
</evidence>
<reference evidence="2 3" key="1">
    <citation type="submission" date="2019-02" db="EMBL/GenBank/DDBJ databases">
        <title>Genomic Encyclopedia of Type Strains, Phase IV (KMG-IV): sequencing the most valuable type-strain genomes for metagenomic binning, comparative biology and taxonomic classification.</title>
        <authorList>
            <person name="Goeker M."/>
        </authorList>
    </citation>
    <scope>NUCLEOTIDE SEQUENCE [LARGE SCALE GENOMIC DNA]</scope>
    <source>
        <strain evidence="2 3">DSM 21223</strain>
    </source>
</reference>
<accession>A0ABY0INN3</accession>
<keyword evidence="3" id="KW-1185">Reference proteome</keyword>
<proteinExistence type="predicted"/>
<dbReference type="Pfam" id="PF01464">
    <property type="entry name" value="SLT"/>
    <property type="match status" value="1"/>
</dbReference>
<dbReference type="Proteomes" id="UP000292136">
    <property type="component" value="Unassembled WGS sequence"/>
</dbReference>
<organism evidence="2 3">
    <name type="scientific">Azospira oryzae</name>
    <dbReference type="NCBI Taxonomy" id="146939"/>
    <lineage>
        <taxon>Bacteria</taxon>
        <taxon>Pseudomonadati</taxon>
        <taxon>Pseudomonadota</taxon>
        <taxon>Betaproteobacteria</taxon>
        <taxon>Rhodocyclales</taxon>
        <taxon>Rhodocyclaceae</taxon>
        <taxon>Azospira</taxon>
    </lineage>
</organism>
<protein>
    <submittedName>
        <fullName evidence="2">Transglycosylase-like protein with SLT domain</fullName>
    </submittedName>
</protein>
<name>A0ABY0INN3_9RHOO</name>